<feature type="transmembrane region" description="Helical" evidence="1">
    <location>
        <begin position="120"/>
        <end position="143"/>
    </location>
</feature>
<dbReference type="Proteomes" id="UP000326944">
    <property type="component" value="Chromosome"/>
</dbReference>
<dbReference type="EMBL" id="CP043617">
    <property type="protein sequence ID" value="QFR50302.1"/>
    <property type="molecule type" value="Genomic_DNA"/>
</dbReference>
<sequence length="159" mass="17992">MLIPQDSSVITTVSSLIQLSVAPVFLLAGVAGLLNVFTNRLTRIIDKLEGLDDYVHQKELKDSNYHPSSAVTRRRNNLLKRMQNTNLAIFFATATGLMVALVIISVFFSSLMSFNAETFISILFVLAMVFLIIALLVFVKEIYFTISYIRDKREHIFIE</sequence>
<reference evidence="2 3" key="1">
    <citation type="submission" date="2019-09" db="EMBL/GenBank/DDBJ databases">
        <title>Sulfurimonas gotlandica sp. nov., a chemoautotrophic and psychrotolerant epsilonproteobacterium isolated from a pelagic redoxcline, and an emended description of the genus Sulfurimonas.</title>
        <authorList>
            <person name="Wang S."/>
            <person name="Jiang L."/>
            <person name="Shao S."/>
        </authorList>
    </citation>
    <scope>NUCLEOTIDE SEQUENCE [LARGE SCALE GENOMIC DNA]</scope>
    <source>
        <strain evidence="2 3">GYSZ_1</strain>
    </source>
</reference>
<organism evidence="2 3">
    <name type="scientific">Sulfurimonas lithotrophica</name>
    <dbReference type="NCBI Taxonomy" id="2590022"/>
    <lineage>
        <taxon>Bacteria</taxon>
        <taxon>Pseudomonadati</taxon>
        <taxon>Campylobacterota</taxon>
        <taxon>Epsilonproteobacteria</taxon>
        <taxon>Campylobacterales</taxon>
        <taxon>Sulfurimonadaceae</taxon>
        <taxon>Sulfurimonas</taxon>
    </lineage>
</organism>
<dbReference type="InterPro" id="IPR021279">
    <property type="entry name" value="DUF2721"/>
</dbReference>
<evidence type="ECO:0000313" key="3">
    <source>
        <dbReference type="Proteomes" id="UP000326944"/>
    </source>
</evidence>
<dbReference type="Pfam" id="PF11026">
    <property type="entry name" value="DUF2721"/>
    <property type="match status" value="1"/>
</dbReference>
<feature type="transmembrane region" description="Helical" evidence="1">
    <location>
        <begin position="87"/>
        <end position="108"/>
    </location>
</feature>
<keyword evidence="1" id="KW-1133">Transmembrane helix</keyword>
<dbReference type="OrthoDB" id="5396182at2"/>
<feature type="transmembrane region" description="Helical" evidence="1">
    <location>
        <begin position="16"/>
        <end position="37"/>
    </location>
</feature>
<gene>
    <name evidence="2" type="ORF">FJR48_11410</name>
</gene>
<keyword evidence="1" id="KW-0812">Transmembrane</keyword>
<evidence type="ECO:0000313" key="2">
    <source>
        <dbReference type="EMBL" id="QFR50302.1"/>
    </source>
</evidence>
<accession>A0A5P8P3J3</accession>
<dbReference type="KEGG" id="sulg:FJR48_11410"/>
<evidence type="ECO:0000256" key="1">
    <source>
        <dbReference type="SAM" id="Phobius"/>
    </source>
</evidence>
<keyword evidence="1" id="KW-0472">Membrane</keyword>
<name>A0A5P8P3J3_9BACT</name>
<proteinExistence type="predicted"/>
<dbReference type="RefSeq" id="WP_152308250.1">
    <property type="nucleotide sequence ID" value="NZ_CP043617.1"/>
</dbReference>
<protein>
    <submittedName>
        <fullName evidence="2">DUF2721 domain-containing protein</fullName>
    </submittedName>
</protein>
<dbReference type="AlphaFoldDB" id="A0A5P8P3J3"/>
<keyword evidence="3" id="KW-1185">Reference proteome</keyword>